<dbReference type="SUPFAM" id="SSF56112">
    <property type="entry name" value="Protein kinase-like (PK-like)"/>
    <property type="match status" value="1"/>
</dbReference>
<gene>
    <name evidence="3" type="ORF">K435DRAFT_787004</name>
</gene>
<dbReference type="Proteomes" id="UP000297245">
    <property type="component" value="Unassembled WGS sequence"/>
</dbReference>
<dbReference type="GO" id="GO:0004672">
    <property type="term" value="F:protein kinase activity"/>
    <property type="evidence" value="ECO:0007669"/>
    <property type="project" value="InterPro"/>
</dbReference>
<name>A0A4S8KMW2_DENBC</name>
<reference evidence="3 4" key="1">
    <citation type="journal article" date="2019" name="Nat. Ecol. Evol.">
        <title>Megaphylogeny resolves global patterns of mushroom evolution.</title>
        <authorList>
            <person name="Varga T."/>
            <person name="Krizsan K."/>
            <person name="Foldi C."/>
            <person name="Dima B."/>
            <person name="Sanchez-Garcia M."/>
            <person name="Sanchez-Ramirez S."/>
            <person name="Szollosi G.J."/>
            <person name="Szarkandi J.G."/>
            <person name="Papp V."/>
            <person name="Albert L."/>
            <person name="Andreopoulos W."/>
            <person name="Angelini C."/>
            <person name="Antonin V."/>
            <person name="Barry K.W."/>
            <person name="Bougher N.L."/>
            <person name="Buchanan P."/>
            <person name="Buyck B."/>
            <person name="Bense V."/>
            <person name="Catcheside P."/>
            <person name="Chovatia M."/>
            <person name="Cooper J."/>
            <person name="Damon W."/>
            <person name="Desjardin D."/>
            <person name="Finy P."/>
            <person name="Geml J."/>
            <person name="Haridas S."/>
            <person name="Hughes K."/>
            <person name="Justo A."/>
            <person name="Karasinski D."/>
            <person name="Kautmanova I."/>
            <person name="Kiss B."/>
            <person name="Kocsube S."/>
            <person name="Kotiranta H."/>
            <person name="LaButti K.M."/>
            <person name="Lechner B.E."/>
            <person name="Liimatainen K."/>
            <person name="Lipzen A."/>
            <person name="Lukacs Z."/>
            <person name="Mihaltcheva S."/>
            <person name="Morgado L.N."/>
            <person name="Niskanen T."/>
            <person name="Noordeloos M.E."/>
            <person name="Ohm R.A."/>
            <person name="Ortiz-Santana B."/>
            <person name="Ovrebo C."/>
            <person name="Racz N."/>
            <person name="Riley R."/>
            <person name="Savchenko A."/>
            <person name="Shiryaev A."/>
            <person name="Soop K."/>
            <person name="Spirin V."/>
            <person name="Szebenyi C."/>
            <person name="Tomsovsky M."/>
            <person name="Tulloss R.E."/>
            <person name="Uehling J."/>
            <person name="Grigoriev I.V."/>
            <person name="Vagvolgyi C."/>
            <person name="Papp T."/>
            <person name="Martin F.M."/>
            <person name="Miettinen O."/>
            <person name="Hibbett D.S."/>
            <person name="Nagy L.G."/>
        </authorList>
    </citation>
    <scope>NUCLEOTIDE SEQUENCE [LARGE SCALE GENOMIC DNA]</scope>
    <source>
        <strain evidence="3 4">CBS 962.96</strain>
    </source>
</reference>
<dbReference type="InterPro" id="IPR011009">
    <property type="entry name" value="Kinase-like_dom_sf"/>
</dbReference>
<dbReference type="GO" id="GO:0005524">
    <property type="term" value="F:ATP binding"/>
    <property type="evidence" value="ECO:0007669"/>
    <property type="project" value="InterPro"/>
</dbReference>
<dbReference type="PROSITE" id="PS50011">
    <property type="entry name" value="PROTEIN_KINASE_DOM"/>
    <property type="match status" value="1"/>
</dbReference>
<proteinExistence type="predicted"/>
<evidence type="ECO:0000313" key="4">
    <source>
        <dbReference type="Proteomes" id="UP000297245"/>
    </source>
</evidence>
<sequence>MTADPAIAAASLNLFELEQPFQCTNEDGELFAELDTDRIRQLSTVPRKVLEQASSLFNLDEIIVKEDQGPPYTTRYLISRKTYCQKSSSTPDSSKKKKSPNSQSNDKASSSNTKQPGSTHTTIVRPILYKPEVTLLEDLSEHVRLNNTQFLTRDFLHLPIYSPELVGNDVYKGIYRDAVRIKIANFCGKELEIAIQVLDCVCVLHTLKVAHLDINVPNFVWDKDSSSVKLSHFALARKCPDPDAKISGPVGILVPPIALDEYNPYHVDNYATGLVVAYLLEDAVPEAPEDLDPIQFLVEKANCMIRERTWGPEQVLQEFRARYDRFGIKPRPSLGPSSVH</sequence>
<evidence type="ECO:0000259" key="2">
    <source>
        <dbReference type="PROSITE" id="PS50011"/>
    </source>
</evidence>
<dbReference type="Gene3D" id="1.10.510.10">
    <property type="entry name" value="Transferase(Phosphotransferase) domain 1"/>
    <property type="match status" value="1"/>
</dbReference>
<evidence type="ECO:0000313" key="3">
    <source>
        <dbReference type="EMBL" id="THU76863.1"/>
    </source>
</evidence>
<keyword evidence="4" id="KW-1185">Reference proteome</keyword>
<protein>
    <recommendedName>
        <fullName evidence="2">Protein kinase domain-containing protein</fullName>
    </recommendedName>
</protein>
<organism evidence="3 4">
    <name type="scientific">Dendrothele bispora (strain CBS 962.96)</name>
    <dbReference type="NCBI Taxonomy" id="1314807"/>
    <lineage>
        <taxon>Eukaryota</taxon>
        <taxon>Fungi</taxon>
        <taxon>Dikarya</taxon>
        <taxon>Basidiomycota</taxon>
        <taxon>Agaricomycotina</taxon>
        <taxon>Agaricomycetes</taxon>
        <taxon>Agaricomycetidae</taxon>
        <taxon>Agaricales</taxon>
        <taxon>Agaricales incertae sedis</taxon>
        <taxon>Dendrothele</taxon>
    </lineage>
</organism>
<dbReference type="AlphaFoldDB" id="A0A4S8KMW2"/>
<feature type="compositionally biased region" description="Polar residues" evidence="1">
    <location>
        <begin position="108"/>
        <end position="121"/>
    </location>
</feature>
<feature type="region of interest" description="Disordered" evidence="1">
    <location>
        <begin position="85"/>
        <end position="121"/>
    </location>
</feature>
<dbReference type="InterPro" id="IPR000719">
    <property type="entry name" value="Prot_kinase_dom"/>
</dbReference>
<dbReference type="EMBL" id="ML180678">
    <property type="protein sequence ID" value="THU76863.1"/>
    <property type="molecule type" value="Genomic_DNA"/>
</dbReference>
<evidence type="ECO:0000256" key="1">
    <source>
        <dbReference type="SAM" id="MobiDB-lite"/>
    </source>
</evidence>
<accession>A0A4S8KMW2</accession>
<feature type="domain" description="Protein kinase" evidence="2">
    <location>
        <begin position="57"/>
        <end position="340"/>
    </location>
</feature>